<dbReference type="AlphaFoldDB" id="A0A1R3L5G5"/>
<evidence type="ECO:0000256" key="1">
    <source>
        <dbReference type="SAM" id="MobiDB-lite"/>
    </source>
</evidence>
<reference evidence="3" key="1">
    <citation type="journal article" date="2017" name="Nat. Commun.">
        <title>The asparagus genome sheds light on the origin and evolution of a young Y chromosome.</title>
        <authorList>
            <person name="Harkess A."/>
            <person name="Zhou J."/>
            <person name="Xu C."/>
            <person name="Bowers J.E."/>
            <person name="Van der Hulst R."/>
            <person name="Ayyampalayam S."/>
            <person name="Mercati F."/>
            <person name="Riccardi P."/>
            <person name="McKain M.R."/>
            <person name="Kakrana A."/>
            <person name="Tang H."/>
            <person name="Ray J."/>
            <person name="Groenendijk J."/>
            <person name="Arikit S."/>
            <person name="Mathioni S.M."/>
            <person name="Nakano M."/>
            <person name="Shan H."/>
            <person name="Telgmann-Rauber A."/>
            <person name="Kanno A."/>
            <person name="Yue Z."/>
            <person name="Chen H."/>
            <person name="Li W."/>
            <person name="Chen Y."/>
            <person name="Xu X."/>
            <person name="Zhang Y."/>
            <person name="Luo S."/>
            <person name="Chen H."/>
            <person name="Gao J."/>
            <person name="Mao Z."/>
            <person name="Pires J.C."/>
            <person name="Luo M."/>
            <person name="Kudrna D."/>
            <person name="Wing R.A."/>
            <person name="Meyers B.C."/>
            <person name="Yi K."/>
            <person name="Kong H."/>
            <person name="Lavrijsen P."/>
            <person name="Sunseri F."/>
            <person name="Falavigna A."/>
            <person name="Ye Y."/>
            <person name="Leebens-Mack J.H."/>
            <person name="Chen G."/>
        </authorList>
    </citation>
    <scope>NUCLEOTIDE SEQUENCE [LARGE SCALE GENOMIC DNA]</scope>
    <source>
        <strain evidence="3">cv. DH0086</strain>
    </source>
</reference>
<evidence type="ECO:0000313" key="2">
    <source>
        <dbReference type="EMBL" id="ONK54848.1"/>
    </source>
</evidence>
<feature type="compositionally biased region" description="Basic residues" evidence="1">
    <location>
        <begin position="136"/>
        <end position="145"/>
    </location>
</feature>
<dbReference type="EMBL" id="KV864069">
    <property type="protein sequence ID" value="ONK54848.1"/>
    <property type="molecule type" value="Genomic_DNA"/>
</dbReference>
<dbReference type="Gramene" id="ONK54848">
    <property type="protein sequence ID" value="ONK54848"/>
    <property type="gene ID" value="A4U43_UnF10550"/>
</dbReference>
<feature type="compositionally biased region" description="Low complexity" evidence="1">
    <location>
        <begin position="49"/>
        <end position="67"/>
    </location>
</feature>
<feature type="compositionally biased region" description="Polar residues" evidence="1">
    <location>
        <begin position="109"/>
        <end position="135"/>
    </location>
</feature>
<sequence length="160" mass="16894">MAYPHCAAPDQSHSPPLWPPTIAVTQLTLPDETPSAAVVDHSLLALNSTTSFPASSPTASRRSAPPRHALIPTPPPPSYRSGSTLPGRCSSHATPLLSSSSILGHRSKPTSSSIFSTLSTPAATAPPSSDSNFSRLRSRTRQQPHPHRDAPYVTTSSLLF</sequence>
<accession>A0A1R3L5G5</accession>
<name>A0A1R3L5G5_ASPOF</name>
<feature type="region of interest" description="Disordered" evidence="1">
    <location>
        <begin position="49"/>
        <end position="160"/>
    </location>
</feature>
<gene>
    <name evidence="2" type="ORF">A4U43_UnF10550</name>
</gene>
<dbReference type="Proteomes" id="UP000243459">
    <property type="component" value="Unassembled WGS sequence"/>
</dbReference>
<protein>
    <submittedName>
        <fullName evidence="2">Uncharacterized protein</fullName>
    </submittedName>
</protein>
<organism evidence="2 3">
    <name type="scientific">Asparagus officinalis</name>
    <name type="common">Garden asparagus</name>
    <dbReference type="NCBI Taxonomy" id="4686"/>
    <lineage>
        <taxon>Eukaryota</taxon>
        <taxon>Viridiplantae</taxon>
        <taxon>Streptophyta</taxon>
        <taxon>Embryophyta</taxon>
        <taxon>Tracheophyta</taxon>
        <taxon>Spermatophyta</taxon>
        <taxon>Magnoliopsida</taxon>
        <taxon>Liliopsida</taxon>
        <taxon>Asparagales</taxon>
        <taxon>Asparagaceae</taxon>
        <taxon>Asparagoideae</taxon>
        <taxon>Asparagus</taxon>
    </lineage>
</organism>
<keyword evidence="3" id="KW-1185">Reference proteome</keyword>
<evidence type="ECO:0000313" key="3">
    <source>
        <dbReference type="Proteomes" id="UP000243459"/>
    </source>
</evidence>
<proteinExistence type="predicted"/>